<feature type="region of interest" description="Disordered" evidence="2">
    <location>
        <begin position="1"/>
        <end position="36"/>
    </location>
</feature>
<evidence type="ECO:0000313" key="3">
    <source>
        <dbReference type="EMBL" id="KKA25503.1"/>
    </source>
</evidence>
<dbReference type="AlphaFoldDB" id="A0A0F4Z6J2"/>
<dbReference type="EMBL" id="LASV01000019">
    <property type="protein sequence ID" value="KKA25503.1"/>
    <property type="molecule type" value="Genomic_DNA"/>
</dbReference>
<organism evidence="3 4">
    <name type="scientific">Rasamsonia emersonii (strain ATCC 16479 / CBS 393.64 / IMI 116815)</name>
    <dbReference type="NCBI Taxonomy" id="1408163"/>
    <lineage>
        <taxon>Eukaryota</taxon>
        <taxon>Fungi</taxon>
        <taxon>Dikarya</taxon>
        <taxon>Ascomycota</taxon>
        <taxon>Pezizomycotina</taxon>
        <taxon>Eurotiomycetes</taxon>
        <taxon>Eurotiomycetidae</taxon>
        <taxon>Eurotiales</taxon>
        <taxon>Trichocomaceae</taxon>
        <taxon>Rasamsonia</taxon>
    </lineage>
</organism>
<comment type="caution">
    <text evidence="3">The sequence shown here is derived from an EMBL/GenBank/DDBJ whole genome shotgun (WGS) entry which is preliminary data.</text>
</comment>
<protein>
    <submittedName>
        <fullName evidence="3">Uncharacterized protein</fullName>
    </submittedName>
</protein>
<keyword evidence="1" id="KW-0175">Coiled coil</keyword>
<keyword evidence="4" id="KW-1185">Reference proteome</keyword>
<dbReference type="OrthoDB" id="5414143at2759"/>
<name>A0A0F4Z6J2_RASE3</name>
<dbReference type="RefSeq" id="XP_013332115.1">
    <property type="nucleotide sequence ID" value="XM_013476661.1"/>
</dbReference>
<reference evidence="3 4" key="1">
    <citation type="submission" date="2015-04" db="EMBL/GenBank/DDBJ databases">
        <authorList>
            <person name="Heijne W.H."/>
            <person name="Fedorova N.D."/>
            <person name="Nierman W.C."/>
            <person name="Vollebregt A.W."/>
            <person name="Zhao Z."/>
            <person name="Wu L."/>
            <person name="Kumar M."/>
            <person name="Stam H."/>
            <person name="van den Berg M.A."/>
            <person name="Pel H.J."/>
        </authorList>
    </citation>
    <scope>NUCLEOTIDE SEQUENCE [LARGE SCALE GENOMIC DNA]</scope>
    <source>
        <strain evidence="3 4">CBS 393.64</strain>
    </source>
</reference>
<evidence type="ECO:0000256" key="2">
    <source>
        <dbReference type="SAM" id="MobiDB-lite"/>
    </source>
</evidence>
<gene>
    <name evidence="3" type="ORF">T310_0457</name>
</gene>
<dbReference type="Proteomes" id="UP000053958">
    <property type="component" value="Unassembled WGS sequence"/>
</dbReference>
<proteinExistence type="predicted"/>
<accession>A0A0F4Z6J2</accession>
<evidence type="ECO:0000256" key="1">
    <source>
        <dbReference type="SAM" id="Coils"/>
    </source>
</evidence>
<evidence type="ECO:0000313" key="4">
    <source>
        <dbReference type="Proteomes" id="UP000053958"/>
    </source>
</evidence>
<dbReference type="GeneID" id="25312511"/>
<sequence>MERTPLLPERNPRDPEPPSPPPSPRKRRRELRESEETWGHMSIEDFLLRMDAFRSTTEPSPLPYPLREEPGPEDVRQRVEGIFPDIDRLLHARRIRQYSLRVDNVSKPAYPGGDQPVPTKWDAASESWGKKVKVPSGDLSWLKLNGKTHKGFLTKHHVVRPPASASAMTRKQAERYGYSYFSQPSQLKPRIQYLAVKEVRETRKILEELIREESANLENWRKEVQDRAKAQLEPRPALERLVKNSQALVHSRQKMLDKVNSMPKSIGDVLISSGKSVNGTHILDWAFVELSGPEQSQLFCPNIIPSIPINQQPLAYGITSEVQNS</sequence>
<feature type="coiled-coil region" evidence="1">
    <location>
        <begin position="196"/>
        <end position="223"/>
    </location>
</feature>